<evidence type="ECO:0000259" key="1">
    <source>
        <dbReference type="PROSITE" id="PS50042"/>
    </source>
</evidence>
<dbReference type="InterPro" id="IPR045319">
    <property type="entry name" value="KAT/AKT"/>
</dbReference>
<dbReference type="RefSeq" id="WP_281793626.1">
    <property type="nucleotide sequence ID" value="NZ_BSDR01000001.1"/>
</dbReference>
<sequence length="163" mass="18773">MPGEYHENLEILMEIPLFSGIPIEPFKVLAYLCQRRSFQPGEILFAEQEVDPQAYLILEGKARLLMQKNGDAILRRVGEMDFIGGFSLFCDMKRLFTLQAESKVKCLVITREKFQKTLTQFPSAGNKVFERLAWSIYEWESNFISEHVPSCENCKRSLGVSLL</sequence>
<gene>
    <name evidence="2" type="ORF">DAMNIGENAA_18060</name>
</gene>
<keyword evidence="3" id="KW-1185">Reference proteome</keyword>
<accession>A0A9W6D4E8</accession>
<dbReference type="GO" id="GO:0005249">
    <property type="term" value="F:voltage-gated potassium channel activity"/>
    <property type="evidence" value="ECO:0007669"/>
    <property type="project" value="InterPro"/>
</dbReference>
<dbReference type="AlphaFoldDB" id="A0A9W6D4E8"/>
<dbReference type="SUPFAM" id="SSF51206">
    <property type="entry name" value="cAMP-binding domain-like"/>
    <property type="match status" value="1"/>
</dbReference>
<organism evidence="2 3">
    <name type="scientific">Desulforhabdus amnigena</name>
    <dbReference type="NCBI Taxonomy" id="40218"/>
    <lineage>
        <taxon>Bacteria</taxon>
        <taxon>Pseudomonadati</taxon>
        <taxon>Thermodesulfobacteriota</taxon>
        <taxon>Syntrophobacteria</taxon>
        <taxon>Syntrophobacterales</taxon>
        <taxon>Syntrophobacteraceae</taxon>
        <taxon>Desulforhabdus</taxon>
    </lineage>
</organism>
<comment type="caution">
    <text evidence="2">The sequence shown here is derived from an EMBL/GenBank/DDBJ whole genome shotgun (WGS) entry which is preliminary data.</text>
</comment>
<evidence type="ECO:0000313" key="3">
    <source>
        <dbReference type="Proteomes" id="UP001144372"/>
    </source>
</evidence>
<dbReference type="CDD" id="cd00038">
    <property type="entry name" value="CAP_ED"/>
    <property type="match status" value="1"/>
</dbReference>
<reference evidence="2" key="1">
    <citation type="submission" date="2022-12" db="EMBL/GenBank/DDBJ databases">
        <title>Reference genome sequencing for broad-spectrum identification of bacterial and archaeal isolates by mass spectrometry.</title>
        <authorList>
            <person name="Sekiguchi Y."/>
            <person name="Tourlousse D.M."/>
        </authorList>
    </citation>
    <scope>NUCLEOTIDE SEQUENCE</scope>
    <source>
        <strain evidence="2">ASRB1</strain>
    </source>
</reference>
<dbReference type="Pfam" id="PF00027">
    <property type="entry name" value="cNMP_binding"/>
    <property type="match status" value="1"/>
</dbReference>
<dbReference type="Proteomes" id="UP001144372">
    <property type="component" value="Unassembled WGS sequence"/>
</dbReference>
<name>A0A9W6D4E8_9BACT</name>
<dbReference type="InterPro" id="IPR000595">
    <property type="entry name" value="cNMP-bd_dom"/>
</dbReference>
<dbReference type="Gene3D" id="2.60.120.10">
    <property type="entry name" value="Jelly Rolls"/>
    <property type="match status" value="1"/>
</dbReference>
<feature type="domain" description="Cyclic nucleotide-binding" evidence="1">
    <location>
        <begin position="17"/>
        <end position="135"/>
    </location>
</feature>
<protein>
    <recommendedName>
        <fullName evidence="1">Cyclic nucleotide-binding domain-containing protein</fullName>
    </recommendedName>
</protein>
<dbReference type="InterPro" id="IPR014710">
    <property type="entry name" value="RmlC-like_jellyroll"/>
</dbReference>
<dbReference type="PROSITE" id="PS50042">
    <property type="entry name" value="CNMP_BINDING_3"/>
    <property type="match status" value="1"/>
</dbReference>
<dbReference type="InterPro" id="IPR018490">
    <property type="entry name" value="cNMP-bd_dom_sf"/>
</dbReference>
<dbReference type="EMBL" id="BSDR01000001">
    <property type="protein sequence ID" value="GLI34373.1"/>
    <property type="molecule type" value="Genomic_DNA"/>
</dbReference>
<proteinExistence type="predicted"/>
<evidence type="ECO:0000313" key="2">
    <source>
        <dbReference type="EMBL" id="GLI34373.1"/>
    </source>
</evidence>
<dbReference type="PANTHER" id="PTHR45743">
    <property type="entry name" value="POTASSIUM CHANNEL AKT1"/>
    <property type="match status" value="1"/>
</dbReference>